<evidence type="ECO:0000256" key="2">
    <source>
        <dbReference type="SAM" id="MobiDB-lite"/>
    </source>
</evidence>
<dbReference type="GeneID" id="17307411"/>
<gene>
    <name evidence="4" type="ORF">GUITHDRAFT_134979</name>
</gene>
<proteinExistence type="predicted"/>
<dbReference type="InterPro" id="IPR013083">
    <property type="entry name" value="Znf_RING/FYVE/PHD"/>
</dbReference>
<evidence type="ECO:0000259" key="3">
    <source>
        <dbReference type="PROSITE" id="PS50089"/>
    </source>
</evidence>
<dbReference type="InterPro" id="IPR001841">
    <property type="entry name" value="Znf_RING"/>
</dbReference>
<name>L1JRT1_GUITC</name>
<dbReference type="AlphaFoldDB" id="L1JRT1"/>
<dbReference type="PROSITE" id="PS50089">
    <property type="entry name" value="ZF_RING_2"/>
    <property type="match status" value="1"/>
</dbReference>
<organism evidence="4">
    <name type="scientific">Guillardia theta (strain CCMP2712)</name>
    <name type="common">Cryptophyte</name>
    <dbReference type="NCBI Taxonomy" id="905079"/>
    <lineage>
        <taxon>Eukaryota</taxon>
        <taxon>Cryptophyceae</taxon>
        <taxon>Pyrenomonadales</taxon>
        <taxon>Geminigeraceae</taxon>
        <taxon>Guillardia</taxon>
    </lineage>
</organism>
<keyword evidence="6" id="KW-1185">Reference proteome</keyword>
<dbReference type="RefSeq" id="XP_005837865.1">
    <property type="nucleotide sequence ID" value="XM_005837808.1"/>
</dbReference>
<dbReference type="Gene3D" id="3.30.40.10">
    <property type="entry name" value="Zinc/RING finger domain, C3HC4 (zinc finger)"/>
    <property type="match status" value="1"/>
</dbReference>
<feature type="region of interest" description="Disordered" evidence="2">
    <location>
        <begin position="352"/>
        <end position="406"/>
    </location>
</feature>
<dbReference type="Proteomes" id="UP000011087">
    <property type="component" value="Unassembled WGS sequence"/>
</dbReference>
<dbReference type="GO" id="GO:0008270">
    <property type="term" value="F:zinc ion binding"/>
    <property type="evidence" value="ECO:0007669"/>
    <property type="project" value="UniProtKB-KW"/>
</dbReference>
<evidence type="ECO:0000313" key="6">
    <source>
        <dbReference type="Proteomes" id="UP000011087"/>
    </source>
</evidence>
<feature type="domain" description="RING-type" evidence="3">
    <location>
        <begin position="154"/>
        <end position="191"/>
    </location>
</feature>
<keyword evidence="1" id="KW-0862">Zinc</keyword>
<feature type="compositionally biased region" description="Basic and acidic residues" evidence="2">
    <location>
        <begin position="1"/>
        <end position="15"/>
    </location>
</feature>
<dbReference type="KEGG" id="gtt:GUITHDRAFT_134979"/>
<keyword evidence="1" id="KW-0863">Zinc-finger</keyword>
<dbReference type="PaxDb" id="55529-EKX50885"/>
<sequence>MVAHKDKTAIHRGSGERQGAMGRMKHNGGSLNERQDLEGSKHGGIGGQPEGLQVDIKVEDGRKARKHKRGYSPSPSVKKMKTGEQEEEEAADPILDKLGRKLYTNLIAEMRVKEEELEGSLAREADLHYKLSVSTRELKTYRNMADELSEAMECSICLERPARFAFNPCGHCFCCHESCGSFQVRKCPECRVTKKGKLHLYGVFTAISSVLERFTSLRESEGTAEEEGEPKKSHDAVRVRVVESEMESLRYELGAYKEEAGRLHAELTQAEEQVQSLMLQLEQSRWAEDDVRQQLEAVKEEKTWCEKEMKETRKTFNEAKKEMEAVAKQVEMWRKEHLEKFEEWEVERREREKADEERAKREEERRKGEEEERKKEEQERKKKEEEREKEEQERKKKEEERKKEQVELMKDVKGEVDLMREELRQCHDDLQSELQALTLNDTIKQKCVKWLRDELTTANKERDEACKELSERVEAEKRFRALLEVACKAAERDRERVKELEHAQEAIIMCMQDMENRVEGLKVVINDLDLFLPHYREESNRKDAAASTSSARRRGDSCIIFRSMDPRLQIGSSQQRARRIDLSTYRSRMTSAFSAQKADIPPVLPHTT</sequence>
<dbReference type="EnsemblProtists" id="EKX50885">
    <property type="protein sequence ID" value="EKX50885"/>
    <property type="gene ID" value="GUITHDRAFT_134979"/>
</dbReference>
<evidence type="ECO:0000256" key="1">
    <source>
        <dbReference type="PROSITE-ProRule" id="PRU00175"/>
    </source>
</evidence>
<evidence type="ECO:0000313" key="4">
    <source>
        <dbReference type="EMBL" id="EKX50885.1"/>
    </source>
</evidence>
<keyword evidence="1" id="KW-0479">Metal-binding</keyword>
<dbReference type="STRING" id="905079.L1JRT1"/>
<dbReference type="SUPFAM" id="SSF57850">
    <property type="entry name" value="RING/U-box"/>
    <property type="match status" value="1"/>
</dbReference>
<dbReference type="EMBL" id="JH992977">
    <property type="protein sequence ID" value="EKX50885.1"/>
    <property type="molecule type" value="Genomic_DNA"/>
</dbReference>
<evidence type="ECO:0000313" key="5">
    <source>
        <dbReference type="EnsemblProtists" id="EKX50885"/>
    </source>
</evidence>
<feature type="region of interest" description="Disordered" evidence="2">
    <location>
        <begin position="1"/>
        <end position="91"/>
    </location>
</feature>
<dbReference type="Pfam" id="PF13920">
    <property type="entry name" value="zf-C3HC4_3"/>
    <property type="match status" value="1"/>
</dbReference>
<reference evidence="5" key="3">
    <citation type="submission" date="2016-03" db="UniProtKB">
        <authorList>
            <consortium name="EnsemblProtists"/>
        </authorList>
    </citation>
    <scope>IDENTIFICATION</scope>
</reference>
<accession>L1JRT1</accession>
<reference evidence="4 6" key="1">
    <citation type="journal article" date="2012" name="Nature">
        <title>Algal genomes reveal evolutionary mosaicism and the fate of nucleomorphs.</title>
        <authorList>
            <consortium name="DOE Joint Genome Institute"/>
            <person name="Curtis B.A."/>
            <person name="Tanifuji G."/>
            <person name="Burki F."/>
            <person name="Gruber A."/>
            <person name="Irimia M."/>
            <person name="Maruyama S."/>
            <person name="Arias M.C."/>
            <person name="Ball S.G."/>
            <person name="Gile G.H."/>
            <person name="Hirakawa Y."/>
            <person name="Hopkins J.F."/>
            <person name="Kuo A."/>
            <person name="Rensing S.A."/>
            <person name="Schmutz J."/>
            <person name="Symeonidi A."/>
            <person name="Elias M."/>
            <person name="Eveleigh R.J."/>
            <person name="Herman E.K."/>
            <person name="Klute M.J."/>
            <person name="Nakayama T."/>
            <person name="Obornik M."/>
            <person name="Reyes-Prieto A."/>
            <person name="Armbrust E.V."/>
            <person name="Aves S.J."/>
            <person name="Beiko R.G."/>
            <person name="Coutinho P."/>
            <person name="Dacks J.B."/>
            <person name="Durnford D.G."/>
            <person name="Fast N.M."/>
            <person name="Green B.R."/>
            <person name="Grisdale C.J."/>
            <person name="Hempel F."/>
            <person name="Henrissat B."/>
            <person name="Hoppner M.P."/>
            <person name="Ishida K."/>
            <person name="Kim E."/>
            <person name="Koreny L."/>
            <person name="Kroth P.G."/>
            <person name="Liu Y."/>
            <person name="Malik S.B."/>
            <person name="Maier U.G."/>
            <person name="McRose D."/>
            <person name="Mock T."/>
            <person name="Neilson J.A."/>
            <person name="Onodera N.T."/>
            <person name="Poole A.M."/>
            <person name="Pritham E.J."/>
            <person name="Richards T.A."/>
            <person name="Rocap G."/>
            <person name="Roy S.W."/>
            <person name="Sarai C."/>
            <person name="Schaack S."/>
            <person name="Shirato S."/>
            <person name="Slamovits C.H."/>
            <person name="Spencer D.F."/>
            <person name="Suzuki S."/>
            <person name="Worden A.Z."/>
            <person name="Zauner S."/>
            <person name="Barry K."/>
            <person name="Bell C."/>
            <person name="Bharti A.K."/>
            <person name="Crow J.A."/>
            <person name="Grimwood J."/>
            <person name="Kramer R."/>
            <person name="Lindquist E."/>
            <person name="Lucas S."/>
            <person name="Salamov A."/>
            <person name="McFadden G.I."/>
            <person name="Lane C.E."/>
            <person name="Keeling P.J."/>
            <person name="Gray M.W."/>
            <person name="Grigoriev I.V."/>
            <person name="Archibald J.M."/>
        </authorList>
    </citation>
    <scope>NUCLEOTIDE SEQUENCE</scope>
    <source>
        <strain evidence="4 6">CCMP2712</strain>
    </source>
</reference>
<reference evidence="6" key="2">
    <citation type="submission" date="2012-11" db="EMBL/GenBank/DDBJ databases">
        <authorList>
            <person name="Kuo A."/>
            <person name="Curtis B.A."/>
            <person name="Tanifuji G."/>
            <person name="Burki F."/>
            <person name="Gruber A."/>
            <person name="Irimia M."/>
            <person name="Maruyama S."/>
            <person name="Arias M.C."/>
            <person name="Ball S.G."/>
            <person name="Gile G.H."/>
            <person name="Hirakawa Y."/>
            <person name="Hopkins J.F."/>
            <person name="Rensing S.A."/>
            <person name="Schmutz J."/>
            <person name="Symeonidi A."/>
            <person name="Elias M."/>
            <person name="Eveleigh R.J."/>
            <person name="Herman E.K."/>
            <person name="Klute M.J."/>
            <person name="Nakayama T."/>
            <person name="Obornik M."/>
            <person name="Reyes-Prieto A."/>
            <person name="Armbrust E.V."/>
            <person name="Aves S.J."/>
            <person name="Beiko R.G."/>
            <person name="Coutinho P."/>
            <person name="Dacks J.B."/>
            <person name="Durnford D.G."/>
            <person name="Fast N.M."/>
            <person name="Green B.R."/>
            <person name="Grisdale C."/>
            <person name="Hempe F."/>
            <person name="Henrissat B."/>
            <person name="Hoppner M.P."/>
            <person name="Ishida K.-I."/>
            <person name="Kim E."/>
            <person name="Koreny L."/>
            <person name="Kroth P.G."/>
            <person name="Liu Y."/>
            <person name="Malik S.-B."/>
            <person name="Maier U.G."/>
            <person name="McRose D."/>
            <person name="Mock T."/>
            <person name="Neilson J.A."/>
            <person name="Onodera N.T."/>
            <person name="Poole A.M."/>
            <person name="Pritham E.J."/>
            <person name="Richards T.A."/>
            <person name="Rocap G."/>
            <person name="Roy S.W."/>
            <person name="Sarai C."/>
            <person name="Schaack S."/>
            <person name="Shirato S."/>
            <person name="Slamovits C.H."/>
            <person name="Spencer D.F."/>
            <person name="Suzuki S."/>
            <person name="Worden A.Z."/>
            <person name="Zauner S."/>
            <person name="Barry K."/>
            <person name="Bell C."/>
            <person name="Bharti A.K."/>
            <person name="Crow J.A."/>
            <person name="Grimwood J."/>
            <person name="Kramer R."/>
            <person name="Lindquist E."/>
            <person name="Lucas S."/>
            <person name="Salamov A."/>
            <person name="McFadden G.I."/>
            <person name="Lane C.E."/>
            <person name="Keeling P.J."/>
            <person name="Gray M.W."/>
            <person name="Grigoriev I.V."/>
            <person name="Archibald J.M."/>
        </authorList>
    </citation>
    <scope>NUCLEOTIDE SEQUENCE</scope>
    <source>
        <strain evidence="6">CCMP2712</strain>
    </source>
</reference>
<dbReference type="OrthoDB" id="6270329at2759"/>
<protein>
    <recommendedName>
        <fullName evidence="3">RING-type domain-containing protein</fullName>
    </recommendedName>
</protein>
<dbReference type="OMA" id="GHRYCAH"/>
<dbReference type="HOGENOM" id="CLU_449365_0_0_1"/>